<feature type="signal peptide" evidence="1">
    <location>
        <begin position="1"/>
        <end position="17"/>
    </location>
</feature>
<evidence type="ECO:0000313" key="3">
    <source>
        <dbReference type="Proteomes" id="UP000054537"/>
    </source>
</evidence>
<name>A0A0A6UMP2_ACTUT</name>
<evidence type="ECO:0008006" key="4">
    <source>
        <dbReference type="Google" id="ProtNLM"/>
    </source>
</evidence>
<dbReference type="Proteomes" id="UP000054537">
    <property type="component" value="Unassembled WGS sequence"/>
</dbReference>
<proteinExistence type="predicted"/>
<dbReference type="STRING" id="1869.MB27_11645"/>
<accession>A0A0A6UMP2</accession>
<reference evidence="2 3" key="1">
    <citation type="submission" date="2014-10" db="EMBL/GenBank/DDBJ databases">
        <title>Draft genome sequence of Actinoplanes utahensis NRRL 12052.</title>
        <authorList>
            <person name="Velasco-Bucheli B."/>
            <person name="del Cerro C."/>
            <person name="Hormigo D."/>
            <person name="Garcia J.L."/>
            <person name="Acebal C."/>
            <person name="Arroyo M."/>
            <person name="de la Mata I."/>
        </authorList>
    </citation>
    <scope>NUCLEOTIDE SEQUENCE [LARGE SCALE GENOMIC DNA]</scope>
    <source>
        <strain evidence="2 3">NRRL 12052</strain>
    </source>
</reference>
<feature type="chain" id="PRO_5039527919" description="Lipoprotein" evidence="1">
    <location>
        <begin position="18"/>
        <end position="167"/>
    </location>
</feature>
<comment type="caution">
    <text evidence="2">The sequence shown here is derived from an EMBL/GenBank/DDBJ whole genome shotgun (WGS) entry which is preliminary data.</text>
</comment>
<keyword evidence="3" id="KW-1185">Reference proteome</keyword>
<organism evidence="2 3">
    <name type="scientific">Actinoplanes utahensis</name>
    <dbReference type="NCBI Taxonomy" id="1869"/>
    <lineage>
        <taxon>Bacteria</taxon>
        <taxon>Bacillati</taxon>
        <taxon>Actinomycetota</taxon>
        <taxon>Actinomycetes</taxon>
        <taxon>Micromonosporales</taxon>
        <taxon>Micromonosporaceae</taxon>
        <taxon>Actinoplanes</taxon>
    </lineage>
</organism>
<dbReference type="PROSITE" id="PS51257">
    <property type="entry name" value="PROKAR_LIPOPROTEIN"/>
    <property type="match status" value="1"/>
</dbReference>
<evidence type="ECO:0000313" key="2">
    <source>
        <dbReference type="EMBL" id="KHD77390.1"/>
    </source>
</evidence>
<dbReference type="AlphaFoldDB" id="A0A0A6UMP2"/>
<keyword evidence="1" id="KW-0732">Signal</keyword>
<protein>
    <recommendedName>
        <fullName evidence="4">Lipoprotein</fullName>
    </recommendedName>
</protein>
<evidence type="ECO:0000256" key="1">
    <source>
        <dbReference type="SAM" id="SignalP"/>
    </source>
</evidence>
<gene>
    <name evidence="2" type="ORF">MB27_11645</name>
</gene>
<sequence>MKVASAVLLGVSMMGLAACGEEEKSSSTATGAGATSAAAPAAEATSAAPAATAVAAGPAPSDKDLCTAAEKANVAFKKSAMDLIQKTGGEIPPAQAGKMLTDLAAGLTEAAGSSTTKAAATVKVIATQMTTAAGAADPITAGDTPEATKTGKEFNAACKAAGVTTHF</sequence>
<dbReference type="EMBL" id="JRTT01000011">
    <property type="protein sequence ID" value="KHD77390.1"/>
    <property type="molecule type" value="Genomic_DNA"/>
</dbReference>